<dbReference type="Proteomes" id="UP001163336">
    <property type="component" value="Chromosome"/>
</dbReference>
<gene>
    <name evidence="4" type="ORF">MasN3_19470</name>
</gene>
<keyword evidence="2" id="KW-0418">Kinase</keyword>
<protein>
    <submittedName>
        <fullName evidence="4">Ribokinase-like domain-containing protein</fullName>
    </submittedName>
</protein>
<evidence type="ECO:0000256" key="1">
    <source>
        <dbReference type="ARBA" id="ARBA00022679"/>
    </source>
</evidence>
<name>A0ABN6T870_9BURK</name>
<evidence type="ECO:0000313" key="4">
    <source>
        <dbReference type="EMBL" id="BDT58453.1"/>
    </source>
</evidence>
<keyword evidence="1" id="KW-0808">Transferase</keyword>
<dbReference type="InterPro" id="IPR002173">
    <property type="entry name" value="Carboh/pur_kinase_PfkB_CS"/>
</dbReference>
<dbReference type="SUPFAM" id="SSF53613">
    <property type="entry name" value="Ribokinase-like"/>
    <property type="match status" value="1"/>
</dbReference>
<dbReference type="PANTHER" id="PTHR10584">
    <property type="entry name" value="SUGAR KINASE"/>
    <property type="match status" value="1"/>
</dbReference>
<evidence type="ECO:0000256" key="2">
    <source>
        <dbReference type="ARBA" id="ARBA00022777"/>
    </source>
</evidence>
<evidence type="ECO:0000313" key="5">
    <source>
        <dbReference type="Proteomes" id="UP001163336"/>
    </source>
</evidence>
<dbReference type="PROSITE" id="PS00584">
    <property type="entry name" value="PFKB_KINASES_2"/>
    <property type="match status" value="1"/>
</dbReference>
<accession>A0ABN6T870</accession>
<dbReference type="Gene3D" id="3.40.1190.20">
    <property type="match status" value="1"/>
</dbReference>
<organism evidence="4 5">
    <name type="scientific">Massilia varians</name>
    <dbReference type="NCBI Taxonomy" id="457921"/>
    <lineage>
        <taxon>Bacteria</taxon>
        <taxon>Pseudomonadati</taxon>
        <taxon>Pseudomonadota</taxon>
        <taxon>Betaproteobacteria</taxon>
        <taxon>Burkholderiales</taxon>
        <taxon>Oxalobacteraceae</taxon>
        <taxon>Telluria group</taxon>
        <taxon>Massilia</taxon>
    </lineage>
</organism>
<dbReference type="PANTHER" id="PTHR10584:SF166">
    <property type="entry name" value="RIBOKINASE"/>
    <property type="match status" value="1"/>
</dbReference>
<reference evidence="4" key="1">
    <citation type="submission" date="2022-11" db="EMBL/GenBank/DDBJ databases">
        <title>Isolation and characterization of PLA-degrading bacterium Massilia sp. from Antarctic soil.</title>
        <authorList>
            <person name="Sato K."/>
            <person name="Gomez-Fuentes C."/>
            <person name="Ahmad S.A."/>
            <person name="Zulkharnain A."/>
        </authorList>
    </citation>
    <scope>NUCLEOTIDE SEQUENCE</scope>
    <source>
        <strain evidence="4">N-3</strain>
    </source>
</reference>
<feature type="domain" description="Carbohydrate kinase PfkB" evidence="3">
    <location>
        <begin position="197"/>
        <end position="288"/>
    </location>
</feature>
<keyword evidence="5" id="KW-1185">Reference proteome</keyword>
<dbReference type="InterPro" id="IPR011611">
    <property type="entry name" value="PfkB_dom"/>
</dbReference>
<dbReference type="InterPro" id="IPR029056">
    <property type="entry name" value="Ribokinase-like"/>
</dbReference>
<dbReference type="EMBL" id="AP026966">
    <property type="protein sequence ID" value="BDT58453.1"/>
    <property type="molecule type" value="Genomic_DNA"/>
</dbReference>
<dbReference type="Pfam" id="PF00294">
    <property type="entry name" value="PfkB"/>
    <property type="match status" value="1"/>
</dbReference>
<proteinExistence type="predicted"/>
<evidence type="ECO:0000259" key="3">
    <source>
        <dbReference type="Pfam" id="PF00294"/>
    </source>
</evidence>
<dbReference type="RefSeq" id="WP_281913838.1">
    <property type="nucleotide sequence ID" value="NZ_AP026966.1"/>
</dbReference>
<sequence length="309" mass="32818">MVSAGGRPVLVAGGVGIDTVVHVPALPLAPADSIHVPPVCDYVAHTGNGVALGLLALGHHPVLIDFVGDDPQAQLTHARYRERGLPFDYLVHPSGTRRSVNLVAPDGRRTSLYDGRHPDTLRMPRSFYLAHMQASEHVHLSIMPWAAALFDDAAALGLPVSTDLHDWDGANPHHLGFARRADLVFLSAAALGEGVFDAMRAILREGRARLVVATAGAAGSHVLERGQERIRHTACARLDGPVVDSNGAGDAFSSAFLHAWFEGATVDECMRTGAIGGAFACRFQGTAERSLGLDELARYRAGSGLQEAR</sequence>